<feature type="compositionally biased region" description="Low complexity" evidence="2">
    <location>
        <begin position="100"/>
        <end position="134"/>
    </location>
</feature>
<protein>
    <recommendedName>
        <fullName evidence="10">LysM peptidoglycan-binding domain-containing protein</fullName>
    </recommendedName>
</protein>
<feature type="compositionally biased region" description="Acidic residues" evidence="2">
    <location>
        <begin position="63"/>
        <end position="76"/>
    </location>
</feature>
<evidence type="ECO:0000313" key="6">
    <source>
        <dbReference type="EMBL" id="MSA87747.1"/>
    </source>
</evidence>
<dbReference type="Proteomes" id="UP000480929">
    <property type="component" value="Unassembled WGS sequence"/>
</dbReference>
<dbReference type="InterPro" id="IPR006530">
    <property type="entry name" value="YD"/>
</dbReference>
<evidence type="ECO:0000256" key="1">
    <source>
        <dbReference type="ARBA" id="ARBA00022737"/>
    </source>
</evidence>
<feature type="region of interest" description="Disordered" evidence="2">
    <location>
        <begin position="2675"/>
        <end position="2766"/>
    </location>
</feature>
<accession>A0A6N7S1L6</accession>
<dbReference type="Pfam" id="PF05593">
    <property type="entry name" value="RHS_repeat"/>
    <property type="match status" value="11"/>
</dbReference>
<dbReference type="Pfam" id="PF20148">
    <property type="entry name" value="DUF6531"/>
    <property type="match status" value="1"/>
</dbReference>
<feature type="domain" description="Teneurin-like YD-shell" evidence="5">
    <location>
        <begin position="2117"/>
        <end position="2224"/>
    </location>
</feature>
<evidence type="ECO:0000259" key="3">
    <source>
        <dbReference type="Pfam" id="PF14410"/>
    </source>
</evidence>
<dbReference type="EMBL" id="WKPJ01000001">
    <property type="protein sequence ID" value="MSA87747.1"/>
    <property type="molecule type" value="Genomic_DNA"/>
</dbReference>
<dbReference type="InterPro" id="IPR050708">
    <property type="entry name" value="T6SS_VgrG/RHS"/>
</dbReference>
<feature type="compositionally biased region" description="Low complexity" evidence="2">
    <location>
        <begin position="2749"/>
        <end position="2766"/>
    </location>
</feature>
<dbReference type="InterPro" id="IPR036779">
    <property type="entry name" value="LysM_dom_sf"/>
</dbReference>
<organism evidence="6 8">
    <name type="scientific">Holdemania massiliensis</name>
    <dbReference type="NCBI Taxonomy" id="1468449"/>
    <lineage>
        <taxon>Bacteria</taxon>
        <taxon>Bacillati</taxon>
        <taxon>Bacillota</taxon>
        <taxon>Erysipelotrichia</taxon>
        <taxon>Erysipelotrichales</taxon>
        <taxon>Erysipelotrichaceae</taxon>
        <taxon>Holdemania</taxon>
    </lineage>
</organism>
<dbReference type="Proteomes" id="UP000433575">
    <property type="component" value="Unassembled WGS sequence"/>
</dbReference>
<evidence type="ECO:0000313" key="9">
    <source>
        <dbReference type="Proteomes" id="UP000480929"/>
    </source>
</evidence>
<feature type="compositionally biased region" description="Gly residues" evidence="2">
    <location>
        <begin position="2739"/>
        <end position="2748"/>
    </location>
</feature>
<dbReference type="SUPFAM" id="SSF69304">
    <property type="entry name" value="Tricorn protease N-terminal domain"/>
    <property type="match status" value="1"/>
</dbReference>
<feature type="domain" description="Teneurin-like YD-shell" evidence="5">
    <location>
        <begin position="889"/>
        <end position="1018"/>
    </location>
</feature>
<dbReference type="SUPFAM" id="SSF54106">
    <property type="entry name" value="LysM domain"/>
    <property type="match status" value="1"/>
</dbReference>
<sequence length="3115" mass="348146">MKSFSGGIKKLMICLFSFCMLIQNTDMIRAVNERRIIEKYNQTGPYYNVDITENDPVNNKDSEESENGSEPTEGEELQPTPSVDATAEPKPAETPEITEEPTAQPTAAPSTEPSAEPTQIPVQTPQPTLVPTPTAGETPASAAPLEFTQTDTNISEAEQSEYADPEIVDERTVIYTSKEDQNLKKMVMGVIRNYKTADGFAPIDTQLNPAVNLLSEDSTGYFVQNGTNVVRSYYPADSKTGIVLEKDEVRVTVIPQLKQIGEPTAEGAQLIYPMENQINLRYTVMPAWVEEELVLYEKPESNIFTSQIIVENGTVMQGDEHGLVVVDQNEQLSMLIRAPKAKDAAGSDAEITVVLEDGLVHYSVDESWLMSEERVYPIVMDPNYFGYAHNGTDVSVSQSRPTKTLGNPNMEADNWVLKNYDDAFLFVGNHPRYSHSFSFYKINNDRMNEVLKGKYIKKATLNIIQGKTKPGTENKLLACSIPGTYDISKATYLNMPSNFECFTGDWTWEGCWMHSLDITPYVKDVAENNKPNNGVLLTLEDPESSYLEMYASEYYYITGTGENTPYVEAEYYDSPDVTMTDVNQFTWNVRPFVKYDFKEGLAYLVAVGFDGAAPYHAQTTVTIKDGETVKFTETMEAIDNFYCYPDYPEIEKAQSYNETKVSNYQTGKFFDSFEPGKLYTVQFQSVKGTAKSAVKETYFRTYEVKGFDLVSSIASFYGISKETLMADNNLQDELITQGNILFIREPQKNKDVDYVEEDLSTDQKKQVDAALRGRDLQCEFGFEPINLNTGNFILESQDFAMNVLEDNFTFSRAYNSSAAQVYSIFGMGWAFSGFSRIASDDAGATVILEDGTKYYFARQNDGTYINTLTAVYQLRWDTDHFILSNQDSTWIYDSSGLLSRTVDKQGRSTTYTYNQGLPNTITLKDGKTMTFHYNGDHLVDQIQLGENDHVSYTYDDNLNLVTFTDQTGAVIRYAYDEAHNMISWTNQNEALVVTNTYDDQHRVTKQVDGQGNVMTLEYLEGRTKTTDAKGNVEVTWFDANGQTTKVEYADSRQVLKTFVKGLLTEETLENGIHWAYTYDERGNQLTATRSDGFKETRTYDASNNLLTLSNTAGQSEAWTYDASNNKTSYTDALGHTTTYAYNDQQQLISETDPLNHTVSYQYNDQGRVSKVTYPDGTFSTFTYNDAGYLLTTTDQDNRTTTHVLNARNEIVQIINPDGGTQSMTYDAAGNKLTESDFNGNVTSYEYDLYGNVVKMTDPLGNVTAYTYDKNQNLIKTTYPDGAVTSRTVDSRGRTLSETINGLTTTYTYNQFGVATETNAHNQTKTLTYDTLGNVIKTQDFDGLETQSTYDALGRVLTTTDKAGNVTAYTYDAKGQRISVETARQTTVYAYDALGHEIKQTLTSGDTIRVTEKNYDAMGNLTSIKDPLGHTTSYAYDKGLKTKMTDALGQETLYAYDAMERVISETSADQKVRTWTYDHQGNILTATDTNGHTTTFVYNGNHQVIEQKDALNNRTTTTTDSRGRTTLITTPLGNKTGFQYDIHGRLTQKTRNGKVIESYVYDQYGNLTSQTILGLTTTFAYDAYDQLVKTTEPTGLVTENILDNLHRLTQVKVNGEIQKTYTYDVYDQVISETDAYGSTTTYIINSLGQITKKTDHGVTTQYTYDASGNVTVQTDSLQNTKAYAYDALNRVITETINGSKLTYAYDLRGNLTQLTDRNGNTTTSVYDGENNLLSVTVNGHTTASVYNAVNQKTVEKVDNQTIHQWAYDADGRLIKETDGLGGITQTVYNPAGLISKTVDPMGYATEYTYDDHDNLTITKDAKGNTLQRQYNALNQCVKETSKIGGVTAYEYDVFGNVKKTTYPDGGIETVVYNAKNQKISETKTNGAVLKYSYNAYNQLLKTWQNDVLIEENVYDSIGNKIETYDALRHKTSWQYDKSGRVILRKNALNQTQTYTYDAEDRMLTQTDEAGITTSYIYDAAQNVLVEKVNNAKTTTRTYNAFNQVLSETDPTGNTTLYEYDLNQQRIKTIDALNHTTTTEYNASGYETATVDANGKRYEKVYDEVYNLIQEKDPLNHLVTYTYDAAGNMTSVQDARGFKLNYTLNKMGKVIRRYYDQVEVLYVYNTAGELIKATDEDKKSEEYTYDLNGNLTTLKQKDGTLITYTYDANQNLLSKPDATFTYDALDRVASMTDDHGSTQYTYDAAGNTIKVVRDNQTIQYQYDAYGNRTKITYPDNTSITYQYDLSGRMTKTVNASHYSNYEYDALGRLIKESMCNNVVITKSYDNNGNLLTQLTKLGSRTLSSYTYVYNAVNSVSKQTEVLNGITTVKDYSYNENDELIKTVKTQGSTTTTTQTVITLTGNKTEVTEGQVTYRATYDDFNRIKTYYDGTSHFTYSYDQRGNRIREGRDDNAVREYTYNDLNQLIRVKDFDGTVTTYAYDGAGNRIQQTADRTNMVYTSSPAAITDSIDTLIQQLKETSSEATETHQTEISAVTRAATGNTTTITYLNDELAENPVVLVKTQDNAKTKYWYGNERLCTNDDFYLYDGQGSVTILLSGSNQVLSTYSYSDYGRRDKKYNPFVSSSDEYGYRSEAHNSDETQYLRARYYDTVTELFISADGYRGDWQDPLSQNRYNYGRNNPNKYFDPTGKWSVWGAIKGAVNSAAKAVNKVVQTVKNAFTPPKKSPQPKNSYTPPKKSTPTQNVTNPTGARTAPPIYSKYDKAIQYTAPSNNNNNYNNNGSSNGGSGGGSGSKSSGKNTTAQSQAEAQKAAELFRQRIEEQHGTLMKSVQKAKAGLAEKEQEKRKVEAIMASIQEPRFNLEFLNKMGSLYNRVSGWCKERGKEIKEVGDNFKKGAKELGDQLNEALLGGLQHVSDTIGSVSEAISKLTWKDVGKATVTTIAAGLTFAAIFVPGGGVVGAVINGFAAGGAAGAAGSLASSTFEIVDAVQANSEDELLKKYNAKDWAELAHNYLEQAGNSMVHGSIAGGVAAGTQAYIDSKLHPEGSVVQSGNETIDEVKPYANSRPSYRKGVVDEVWENAKGPDGLVRDPNTGEVINWTPGDSRNGVWDMGHVPGQKYSVMHDAYMKGIISKQEFLDWYNDPSNYRPELPSNNRSHMYE</sequence>
<dbReference type="EMBL" id="WKPI01000001">
    <property type="protein sequence ID" value="MSC31542.1"/>
    <property type="molecule type" value="Genomic_DNA"/>
</dbReference>
<evidence type="ECO:0008006" key="10">
    <source>
        <dbReference type="Google" id="ProtNLM"/>
    </source>
</evidence>
<dbReference type="Gene3D" id="2.180.10.10">
    <property type="entry name" value="RHS repeat-associated core"/>
    <property type="match status" value="8"/>
</dbReference>
<evidence type="ECO:0000256" key="2">
    <source>
        <dbReference type="SAM" id="MobiDB-lite"/>
    </source>
</evidence>
<keyword evidence="1" id="KW-0677">Repeat</keyword>
<name>A0A6N7S1L6_9FIRM</name>
<dbReference type="OrthoDB" id="9771173at2"/>
<dbReference type="InterPro" id="IPR026835">
    <property type="entry name" value="YqcG_C"/>
</dbReference>
<dbReference type="InterPro" id="IPR045351">
    <property type="entry name" value="DUF6531"/>
</dbReference>
<feature type="domain" description="Toxin YqcG C-terminal" evidence="3">
    <location>
        <begin position="3040"/>
        <end position="3115"/>
    </location>
</feature>
<dbReference type="InterPro" id="IPR031325">
    <property type="entry name" value="RHS_repeat"/>
</dbReference>
<feature type="compositionally biased region" description="Polar residues" evidence="2">
    <location>
        <begin position="2684"/>
        <end position="2706"/>
    </location>
</feature>
<dbReference type="Gene3D" id="3.10.350.10">
    <property type="entry name" value="LysM domain"/>
    <property type="match status" value="1"/>
</dbReference>
<feature type="domain" description="Teneurin-like YD-shell" evidence="5">
    <location>
        <begin position="2264"/>
        <end position="2451"/>
    </location>
</feature>
<dbReference type="InterPro" id="IPR056823">
    <property type="entry name" value="TEN-like_YD-shell"/>
</dbReference>
<gene>
    <name evidence="7" type="ORF">GKD88_00170</name>
    <name evidence="6" type="ORF">GKE08_00165</name>
</gene>
<dbReference type="PANTHER" id="PTHR32305">
    <property type="match status" value="1"/>
</dbReference>
<evidence type="ECO:0000313" key="8">
    <source>
        <dbReference type="Proteomes" id="UP000433575"/>
    </source>
</evidence>
<keyword evidence="9" id="KW-1185">Reference proteome</keyword>
<proteinExistence type="predicted"/>
<evidence type="ECO:0000259" key="4">
    <source>
        <dbReference type="Pfam" id="PF20148"/>
    </source>
</evidence>
<dbReference type="PANTHER" id="PTHR32305:SF15">
    <property type="entry name" value="PROTEIN RHSA-RELATED"/>
    <property type="match status" value="1"/>
</dbReference>
<feature type="domain" description="Teneurin-like YD-shell" evidence="5">
    <location>
        <begin position="1696"/>
        <end position="1832"/>
    </location>
</feature>
<reference evidence="8 9" key="1">
    <citation type="journal article" date="2019" name="Nat. Med.">
        <title>A library of human gut bacterial isolates paired with longitudinal multiomics data enables mechanistic microbiome research.</title>
        <authorList>
            <person name="Poyet M."/>
            <person name="Groussin M."/>
            <person name="Gibbons S.M."/>
            <person name="Avila-Pacheco J."/>
            <person name="Jiang X."/>
            <person name="Kearney S.M."/>
            <person name="Perrotta A.R."/>
            <person name="Berdy B."/>
            <person name="Zhao S."/>
            <person name="Lieberman T.D."/>
            <person name="Swanson P.K."/>
            <person name="Smith M."/>
            <person name="Roesemann S."/>
            <person name="Alexander J.E."/>
            <person name="Rich S.A."/>
            <person name="Livny J."/>
            <person name="Vlamakis H."/>
            <person name="Clish C."/>
            <person name="Bullock K."/>
            <person name="Deik A."/>
            <person name="Scott J."/>
            <person name="Pierce K.A."/>
            <person name="Xavier R.J."/>
            <person name="Alm E.J."/>
        </authorList>
    </citation>
    <scope>NUCLEOTIDE SEQUENCE [LARGE SCALE GENOMIC DNA]</scope>
    <source>
        <strain evidence="6 8">BIOML-A4</strain>
        <strain evidence="7 9">BIOML-A5</strain>
    </source>
</reference>
<dbReference type="RefSeq" id="WP_154237460.1">
    <property type="nucleotide sequence ID" value="NZ_CALJPI010000253.1"/>
</dbReference>
<comment type="caution">
    <text evidence="6">The sequence shown here is derived from an EMBL/GenBank/DDBJ whole genome shotgun (WGS) entry which is preliminary data.</text>
</comment>
<evidence type="ECO:0000313" key="7">
    <source>
        <dbReference type="EMBL" id="MSC31542.1"/>
    </source>
</evidence>
<evidence type="ECO:0000259" key="5">
    <source>
        <dbReference type="Pfam" id="PF25023"/>
    </source>
</evidence>
<dbReference type="Pfam" id="PF25023">
    <property type="entry name" value="TEN_YD-shell"/>
    <property type="match status" value="5"/>
</dbReference>
<dbReference type="NCBIfam" id="TIGR01643">
    <property type="entry name" value="YD_repeat_2x"/>
    <property type="match status" value="22"/>
</dbReference>
<feature type="compositionally biased region" description="Low complexity" evidence="2">
    <location>
        <begin position="2727"/>
        <end position="2738"/>
    </location>
</feature>
<feature type="region of interest" description="Disordered" evidence="2">
    <location>
        <begin position="46"/>
        <end position="143"/>
    </location>
</feature>
<feature type="domain" description="Teneurin-like YD-shell" evidence="5">
    <location>
        <begin position="1241"/>
        <end position="1392"/>
    </location>
</feature>
<feature type="domain" description="DUF6531" evidence="4">
    <location>
        <begin position="783"/>
        <end position="856"/>
    </location>
</feature>
<dbReference type="Pfam" id="PF14410">
    <property type="entry name" value="GH-E"/>
    <property type="match status" value="1"/>
</dbReference>